<proteinExistence type="predicted"/>
<evidence type="ECO:0000313" key="1">
    <source>
        <dbReference type="EMBL" id="CAD8929204.1"/>
    </source>
</evidence>
<dbReference type="AlphaFoldDB" id="A0A7S1CW08"/>
<name>A0A7S1CW08_CYCTE</name>
<protein>
    <submittedName>
        <fullName evidence="1">Uncharacterized protein</fullName>
    </submittedName>
</protein>
<gene>
    <name evidence="1" type="ORF">CTEN0397_LOCUS221</name>
</gene>
<accession>A0A7S1CW08</accession>
<reference evidence="1" key="1">
    <citation type="submission" date="2021-01" db="EMBL/GenBank/DDBJ databases">
        <authorList>
            <person name="Corre E."/>
            <person name="Pelletier E."/>
            <person name="Niang G."/>
            <person name="Scheremetjew M."/>
            <person name="Finn R."/>
            <person name="Kale V."/>
            <person name="Holt S."/>
            <person name="Cochrane G."/>
            <person name="Meng A."/>
            <person name="Brown T."/>
            <person name="Cohen L."/>
        </authorList>
    </citation>
    <scope>NUCLEOTIDE SEQUENCE</scope>
    <source>
        <strain evidence="1">ECT3854</strain>
    </source>
</reference>
<sequence>MQAAAAVAGGGGGGSLGMLLKVQKFISGIGADKQNSDGTIKGEETDGAVAGVKPAIMDVVAVAGVGASAATMTLAGGPIAGTASGLTAAVAPYAAYQKRQIGELGGFRGQTNEMRGHVNELHNQNNILSSSIDKLEENVGALEGVEAALSSFAAKAQCNVDRLVKCVNEMDRLQKLIQQNMRTQVMQDVLSIVVKADRNRDYTLNRVEIEMLIFRLNTLQSVDFHEKNFRKMLKGKKMLTVTEVMEMLRNLMAEDLPPSEAIFTLKLDALKK</sequence>
<organism evidence="1">
    <name type="scientific">Cyclophora tenuis</name>
    <name type="common">Marine diatom</name>
    <dbReference type="NCBI Taxonomy" id="216820"/>
    <lineage>
        <taxon>Eukaryota</taxon>
        <taxon>Sar</taxon>
        <taxon>Stramenopiles</taxon>
        <taxon>Ochrophyta</taxon>
        <taxon>Bacillariophyta</taxon>
        <taxon>Fragilariophyceae</taxon>
        <taxon>Fragilariophycidae</taxon>
        <taxon>Cyclophorales</taxon>
        <taxon>Cyclophoraceae</taxon>
        <taxon>Cyclophora</taxon>
    </lineage>
</organism>
<dbReference type="EMBL" id="HBFW01000362">
    <property type="protein sequence ID" value="CAD8929204.1"/>
    <property type="molecule type" value="Transcribed_RNA"/>
</dbReference>